<evidence type="ECO:0000313" key="3">
    <source>
        <dbReference type="EMBL" id="SMY02850.1"/>
    </source>
</evidence>
<evidence type="ECO:0000256" key="1">
    <source>
        <dbReference type="ARBA" id="ARBA00002286"/>
    </source>
</evidence>
<accession>A0A2H1KSX5</accession>
<protein>
    <submittedName>
        <fullName evidence="3">Transposase InsO and inactivated derivatives</fullName>
    </submittedName>
</protein>
<dbReference type="Gene3D" id="3.30.420.10">
    <property type="entry name" value="Ribonuclease H-like superfamily/Ribonuclease H"/>
    <property type="match status" value="1"/>
</dbReference>
<sequence>MIRFQFVDDHRHTYEVKRMCAVLGIQRSSFYKWRETMSDRAASQAADEALVDRIRDHYEEWNHTYGYRRITVELAEDPAVDGPVNHKRVARLMRQHNIVGVHLRKPHITTIKDPGAQVFADLVKRDFTADELGTTYVGDITYLPYGSEGKFLYLATAIDLYSKRIVGWSIADHMRTSLVEDALHNASNNRQTLRGAIMHTDHGRQYTSSSFQATCARLGVVQSMGRIGSSADNALAESVNAALKREVLQGAKRWESAAQCRREVFRWLVRYNTGRRHSSLRYRAPLDVECDWASMMDLAA</sequence>
<dbReference type="PANTHER" id="PTHR46889">
    <property type="entry name" value="TRANSPOSASE INSF FOR INSERTION SEQUENCE IS3B-RELATED"/>
    <property type="match status" value="1"/>
</dbReference>
<dbReference type="AlphaFoldDB" id="A0A2H1KSX5"/>
<dbReference type="Pfam" id="PF00665">
    <property type="entry name" value="rve"/>
    <property type="match status" value="1"/>
</dbReference>
<dbReference type="InterPro" id="IPR012337">
    <property type="entry name" value="RNaseH-like_sf"/>
</dbReference>
<proteinExistence type="predicted"/>
<feature type="domain" description="Integrase catalytic" evidence="2">
    <location>
        <begin position="127"/>
        <end position="293"/>
    </location>
</feature>
<dbReference type="Pfam" id="PF13276">
    <property type="entry name" value="HTH_21"/>
    <property type="match status" value="1"/>
</dbReference>
<dbReference type="InterPro" id="IPR048020">
    <property type="entry name" value="Transpos_IS3"/>
</dbReference>
<gene>
    <name evidence="3" type="ORF">BANT918_02765</name>
</gene>
<dbReference type="EMBL" id="FXZD01000010">
    <property type="protein sequence ID" value="SMY02850.1"/>
    <property type="molecule type" value="Genomic_DNA"/>
</dbReference>
<dbReference type="PROSITE" id="PS50994">
    <property type="entry name" value="INTEGRASE"/>
    <property type="match status" value="1"/>
</dbReference>
<dbReference type="InterPro" id="IPR001584">
    <property type="entry name" value="Integrase_cat-core"/>
</dbReference>
<reference evidence="3 4" key="1">
    <citation type="submission" date="2017-03" db="EMBL/GenBank/DDBJ databases">
        <authorList>
            <person name="Afonso C.L."/>
            <person name="Miller P.J."/>
            <person name="Scott M.A."/>
            <person name="Spackman E."/>
            <person name="Goraichik I."/>
            <person name="Dimitrov K.M."/>
            <person name="Suarez D.L."/>
            <person name="Swayne D.E."/>
        </authorList>
    </citation>
    <scope>NUCLEOTIDE SEQUENCE [LARGE SCALE GENOMIC DNA]</scope>
    <source>
        <strain evidence="3 4">CNRZ 918</strain>
    </source>
</reference>
<dbReference type="GO" id="GO:0003676">
    <property type="term" value="F:nucleic acid binding"/>
    <property type="evidence" value="ECO:0007669"/>
    <property type="project" value="InterPro"/>
</dbReference>
<evidence type="ECO:0000313" key="4">
    <source>
        <dbReference type="Proteomes" id="UP000234433"/>
    </source>
</evidence>
<dbReference type="InterPro" id="IPR050900">
    <property type="entry name" value="Transposase_IS3/IS150/IS904"/>
</dbReference>
<evidence type="ECO:0000259" key="2">
    <source>
        <dbReference type="PROSITE" id="PS50994"/>
    </source>
</evidence>
<comment type="function">
    <text evidence="1">Involved in the transposition of the insertion sequence.</text>
</comment>
<dbReference type="GO" id="GO:0015074">
    <property type="term" value="P:DNA integration"/>
    <property type="evidence" value="ECO:0007669"/>
    <property type="project" value="InterPro"/>
</dbReference>
<dbReference type="InterPro" id="IPR025948">
    <property type="entry name" value="HTH-like_dom"/>
</dbReference>
<dbReference type="Proteomes" id="UP000234433">
    <property type="component" value="Unassembled WGS sequence"/>
</dbReference>
<dbReference type="NCBIfam" id="NF033516">
    <property type="entry name" value="transpos_IS3"/>
    <property type="match status" value="1"/>
</dbReference>
<dbReference type="SUPFAM" id="SSF53098">
    <property type="entry name" value="Ribonuclease H-like"/>
    <property type="match status" value="1"/>
</dbReference>
<dbReference type="PANTHER" id="PTHR46889:SF4">
    <property type="entry name" value="TRANSPOSASE INSO FOR INSERTION SEQUENCE ELEMENT IS911B-RELATED"/>
    <property type="match status" value="1"/>
</dbReference>
<name>A0A2H1KSX5_9MICO</name>
<dbReference type="InterPro" id="IPR036397">
    <property type="entry name" value="RNaseH_sf"/>
</dbReference>
<organism evidence="3 4">
    <name type="scientific">Brevibacterium antiquum CNRZ 918</name>
    <dbReference type="NCBI Taxonomy" id="1255637"/>
    <lineage>
        <taxon>Bacteria</taxon>
        <taxon>Bacillati</taxon>
        <taxon>Actinomycetota</taxon>
        <taxon>Actinomycetes</taxon>
        <taxon>Micrococcales</taxon>
        <taxon>Brevibacteriaceae</taxon>
        <taxon>Brevibacterium</taxon>
    </lineage>
</organism>